<protein>
    <recommendedName>
        <fullName evidence="19">EF-hand domain-containing protein</fullName>
    </recommendedName>
</protein>
<dbReference type="PANTHER" id="PTHR10037">
    <property type="entry name" value="VOLTAGE-GATED CATION CHANNEL CALCIUM AND SODIUM"/>
    <property type="match status" value="1"/>
</dbReference>
<feature type="domain" description="Ion transport" evidence="15">
    <location>
        <begin position="1429"/>
        <end position="1706"/>
    </location>
</feature>
<dbReference type="FunFam" id="1.20.120.350:FF:000068">
    <property type="entry name" value="Sodium channel protein"/>
    <property type="match status" value="2"/>
</dbReference>
<proteinExistence type="inferred from homology"/>
<organism evidence="17 18">
    <name type="scientific">Gonium pectorale</name>
    <name type="common">Green alga</name>
    <dbReference type="NCBI Taxonomy" id="33097"/>
    <lineage>
        <taxon>Eukaryota</taxon>
        <taxon>Viridiplantae</taxon>
        <taxon>Chlorophyta</taxon>
        <taxon>core chlorophytes</taxon>
        <taxon>Chlorophyceae</taxon>
        <taxon>CS clade</taxon>
        <taxon>Chlamydomonadales</taxon>
        <taxon>Volvocaceae</taxon>
        <taxon>Gonium</taxon>
    </lineage>
</organism>
<keyword evidence="12" id="KW-0109">Calcium transport</keyword>
<feature type="transmembrane region" description="Helical" evidence="14">
    <location>
        <begin position="218"/>
        <end position="242"/>
    </location>
</feature>
<evidence type="ECO:0000256" key="5">
    <source>
        <dbReference type="ARBA" id="ARBA00022882"/>
    </source>
</evidence>
<keyword evidence="2" id="KW-0813">Transport</keyword>
<keyword evidence="5 12" id="KW-0851">Voltage-gated channel</keyword>
<evidence type="ECO:0000256" key="6">
    <source>
        <dbReference type="ARBA" id="ARBA00022989"/>
    </source>
</evidence>
<feature type="transmembrane region" description="Helical" evidence="14">
    <location>
        <begin position="1555"/>
        <end position="1578"/>
    </location>
</feature>
<evidence type="ECO:0000256" key="3">
    <source>
        <dbReference type="ARBA" id="ARBA00022692"/>
    </source>
</evidence>
<evidence type="ECO:0000256" key="1">
    <source>
        <dbReference type="ARBA" id="ARBA00004141"/>
    </source>
</evidence>
<feature type="binding site" evidence="11">
    <location>
        <position position="591"/>
    </location>
    <ligand>
        <name>Ca(2+)</name>
        <dbReference type="ChEBI" id="CHEBI:29108"/>
    </ligand>
</feature>
<feature type="transmembrane region" description="Helical" evidence="14">
    <location>
        <begin position="1347"/>
        <end position="1371"/>
    </location>
</feature>
<keyword evidence="6 14" id="KW-1133">Transmembrane helix</keyword>
<gene>
    <name evidence="17" type="ORF">GPECTOR_9g411</name>
</gene>
<dbReference type="InterPro" id="IPR027359">
    <property type="entry name" value="Volt_channel_dom_sf"/>
</dbReference>
<feature type="compositionally biased region" description="Basic and acidic residues" evidence="13">
    <location>
        <begin position="852"/>
        <end position="878"/>
    </location>
</feature>
<dbReference type="PANTHER" id="PTHR10037:SF62">
    <property type="entry name" value="SODIUM CHANNEL PROTEIN 60E"/>
    <property type="match status" value="1"/>
</dbReference>
<dbReference type="OrthoDB" id="416585at2759"/>
<evidence type="ECO:0000256" key="13">
    <source>
        <dbReference type="SAM" id="MobiDB-lite"/>
    </source>
</evidence>
<keyword evidence="7" id="KW-0406">Ion transport</keyword>
<keyword evidence="12" id="KW-0107">Calcium channel</keyword>
<dbReference type="Proteomes" id="UP000075714">
    <property type="component" value="Unassembled WGS sequence"/>
</dbReference>
<dbReference type="EMBL" id="LSYV01000010">
    <property type="protein sequence ID" value="KXZ52367.1"/>
    <property type="molecule type" value="Genomic_DNA"/>
</dbReference>
<name>A0A150GRD5_GONPE</name>
<dbReference type="Gene3D" id="1.10.238.10">
    <property type="entry name" value="EF-hand"/>
    <property type="match status" value="1"/>
</dbReference>
<comment type="similarity">
    <text evidence="12">Belongs to the calcium channel alpha-1 subunit (TC 1.A.1.11) family.</text>
</comment>
<comment type="caution">
    <text evidence="17">The sequence shown here is derived from an EMBL/GenBank/DDBJ whole genome shotgun (WGS) entry which is preliminary data.</text>
</comment>
<dbReference type="InterPro" id="IPR031649">
    <property type="entry name" value="GPHH_dom"/>
</dbReference>
<feature type="region of interest" description="Disordered" evidence="13">
    <location>
        <begin position="816"/>
        <end position="935"/>
    </location>
</feature>
<dbReference type="PRINTS" id="PR00167">
    <property type="entry name" value="CACHANNEL"/>
</dbReference>
<keyword evidence="18" id="KW-1185">Reference proteome</keyword>
<evidence type="ECO:0000313" key="18">
    <source>
        <dbReference type="Proteomes" id="UP000075714"/>
    </source>
</evidence>
<dbReference type="InterPro" id="IPR043203">
    <property type="entry name" value="VGCC_Ca_Na"/>
</dbReference>
<keyword evidence="11 12" id="KW-0106">Calcium</keyword>
<feature type="transmembrane region" description="Helical" evidence="14">
    <location>
        <begin position="66"/>
        <end position="95"/>
    </location>
</feature>
<sequence>MVIKIIAMGFVLDEGSYLRDGWNCLDCFTVVMAYVSVVAPSNFTAVRAIRALRPLRTVNHVKGMKVLVTTLIGSLPLLLDVFALCALSFFLFGIIAVQLCGTADLAGAYDVPTPSGGLLLANVTYSVPDDQAERMCSGPLSADLDWYVVNGTATPDVGSGYDGRVCPSGMYCTDYGNPQYGLESYDNILWAWLTIFQHITLSGWTGVMYAVMDALSPWVWIFYVVLVSFCAFFLVNLTPAVLAVNMTFDKLKIAMEELAEAERRRKLSSVGSNVLKRLARSPMLRVWEHMSVSDDDDAGSDGAPSCLRKLRRAAWAVAVSRELEIISVILIVINTVAMCLVWFRMPTSVERVTNIINGVLTLCFVAELVIKLVGFGVVRYFRDGMNQFDFLVVVISVAEFLLDVIPTVGGVGPLSVLRAFRLLRIFRLARTWEALNAVIVGMMRSLRASIMLVLLLVMFLFISALAGMQLFGFKFVFCDYVDGARPVCPLGLRVWGDCPEHFHCYLPCTAEEYGSWIPAPGSLYKGQAYCERFCATLEAAEAADATATAEAVVAGGGCEYLGMVGESDVPRANFDDLYHGLCTVFQLLTGENWNDIMFNAMRTVSDWTALYFIVVILIGNYLALSGTACASGCSFEVRFPTYLLSPPPQLNLFVAILVDNLDARAYHSDSSHGSGKVAPMRFLGGVFRKPSRRSLAATAAAAAAKAPKVSRLNDPLDPEAKLDWLLDVRTSLANRCRQLVGHLQMANVSRRSDAGGAGAEVAEVAGAPPTFHHAAAGADDGHESLALPLVADGQRGGSHTSGSGPVAEAAVVGLSVDAGDRGDGGLQDEADLGDEDGAPSAPPSPRAASQNRYRDRNLDHRDDRGHDRDRARDQERGRIRGPLPRYASLQSDSQASTWADGRGDGQSGAGTQQRSASDSGCVSLTLHPAGPGPGLGQPHWAGAAVAGMAECSGSVPLGAAPLPLSSLSCAAVAVDGLAADEGPGLATERGVKPELIGFAGGGDGAALAAAEADEWGGLGGPQRLSCTTLSRLQVMHSLRLPLDTPLWKQKMQGRALLMLGPDSRVRGLAARVVHYRAVEVLFVVLIAASCVALALDTPWLDPHSTLSRALQTLDVIFVCAFAVEAVLKITTYGFAFTGKHAYLRNGWNLLDFFVVVTGAALLILQAVGYDPRNLMVLRVLRALRALRALRFVSHFEGLRLVAHALVAVLPSVLHVALLCLLFYLIFAILAVNLFKGQLYNCVDADTGERLDPYYLLPPGETMTRQWCEAGAATINASVYYTSRNVSMRPYNISTMWVNPTANFDNVAIAMLSLFQVSTISLWLDIAYTAVDATGVDKQPIRNHRPAVLLFFITFVIVCTFFMLNLFVGVTLDKFTELQAERDRPGIPLTQQQQDWVECQRLLLQVKPQLKPARPAHKARAVLYDITMSKYFDGLVLSVVVINVAFMAMVHANMSDAWKAVMSISNAVFTAIFAVEAALKLTAFGPRSYLRDGWHLLDGFVVLVSTASVVLDFSDTRNISFMPVLRVLRVVRVLRLIRSAAGLQKLMRTLIASLPALANVGSVLLLFLFIYAVIGINLFGGIKRGEYLSDYANFDSFGSAMLLLFRMVTGESWDGIMMDCMITKDCVLLKADATSPSTGAALAAGSYFDPGDPALWGVPQELLDPQCAVSTWAAVVYFPSFVLLCTLILLQLVIAVLLDNLTRASEAAELPVTNAALESFVEAWSEVDGAATGYIHASRLVGVVVGTQPPLGMRGVRNARGEAQRRLFQLDIPLHAGNRVSFMAVLHALAGSVCGAPLPDVAEEHVYRLLRRRLPSAAPQEHYTAVNVRL</sequence>
<feature type="transmembrane region" description="Helical" evidence="14">
    <location>
        <begin position="1671"/>
        <end position="1697"/>
    </location>
</feature>
<dbReference type="FunFam" id="1.20.120.350:FF:000009">
    <property type="entry name" value="Voltage-dependent T-type calcium channel subunit alpha"/>
    <property type="match status" value="1"/>
</dbReference>
<feature type="transmembrane region" description="Helical" evidence="14">
    <location>
        <begin position="189"/>
        <end position="211"/>
    </location>
</feature>
<dbReference type="GO" id="GO:0005891">
    <property type="term" value="C:voltage-gated calcium channel complex"/>
    <property type="evidence" value="ECO:0007669"/>
    <property type="project" value="InterPro"/>
</dbReference>
<accession>A0A150GRD5</accession>
<evidence type="ECO:0000256" key="8">
    <source>
        <dbReference type="ARBA" id="ARBA00023136"/>
    </source>
</evidence>
<evidence type="ECO:0000256" key="12">
    <source>
        <dbReference type="RuleBase" id="RU003808"/>
    </source>
</evidence>
<feature type="transmembrane region" description="Helical" evidence="14">
    <location>
        <begin position="390"/>
        <end position="417"/>
    </location>
</feature>
<keyword evidence="4" id="KW-0677">Repeat</keyword>
<dbReference type="GO" id="GO:0046872">
    <property type="term" value="F:metal ion binding"/>
    <property type="evidence" value="ECO:0007669"/>
    <property type="project" value="UniProtKB-KW"/>
</dbReference>
<dbReference type="SUPFAM" id="SSF81324">
    <property type="entry name" value="Voltage-gated potassium channels"/>
    <property type="match status" value="4"/>
</dbReference>
<keyword evidence="9" id="KW-0325">Glycoprotein</keyword>
<feature type="transmembrane region" description="Helical" evidence="14">
    <location>
        <begin position="1115"/>
        <end position="1137"/>
    </location>
</feature>
<feature type="compositionally biased region" description="Polar residues" evidence="13">
    <location>
        <begin position="888"/>
        <end position="897"/>
    </location>
</feature>
<feature type="transmembrane region" description="Helical" evidence="14">
    <location>
        <begin position="1200"/>
        <end position="1229"/>
    </location>
</feature>
<dbReference type="Gene3D" id="1.20.120.350">
    <property type="entry name" value="Voltage-gated potassium channels. Chain C"/>
    <property type="match status" value="4"/>
</dbReference>
<dbReference type="InterPro" id="IPR002077">
    <property type="entry name" value="VDCCAlpha1"/>
</dbReference>
<dbReference type="GO" id="GO:0001518">
    <property type="term" value="C:voltage-gated sodium channel complex"/>
    <property type="evidence" value="ECO:0007669"/>
    <property type="project" value="TreeGrafter"/>
</dbReference>
<feature type="domain" description="Ion transport" evidence="15">
    <location>
        <begin position="1"/>
        <end position="245"/>
    </location>
</feature>
<dbReference type="Pfam" id="PF00520">
    <property type="entry name" value="Ion_trans"/>
    <property type="match status" value="4"/>
</dbReference>
<dbReference type="InterPro" id="IPR005821">
    <property type="entry name" value="Ion_trans_dom"/>
</dbReference>
<evidence type="ECO:0000256" key="2">
    <source>
        <dbReference type="ARBA" id="ARBA00022448"/>
    </source>
</evidence>
<dbReference type="STRING" id="33097.A0A150GRD5"/>
<feature type="transmembrane region" description="Helical" evidence="14">
    <location>
        <begin position="1149"/>
        <end position="1169"/>
    </location>
</feature>
<comment type="subcellular location">
    <subcellularLocation>
        <location evidence="1 12">Membrane</location>
        <topology evidence="1 12">Multi-pass membrane protein</topology>
    </subcellularLocation>
</comment>
<evidence type="ECO:0000256" key="14">
    <source>
        <dbReference type="SAM" id="Phobius"/>
    </source>
</evidence>
<evidence type="ECO:0000313" key="17">
    <source>
        <dbReference type="EMBL" id="KXZ52367.1"/>
    </source>
</evidence>
<keyword evidence="10" id="KW-0407">Ion channel</keyword>
<feature type="transmembrane region" description="Helical" evidence="14">
    <location>
        <begin position="1459"/>
        <end position="1480"/>
    </location>
</feature>
<evidence type="ECO:0000259" key="15">
    <source>
        <dbReference type="Pfam" id="PF00520"/>
    </source>
</evidence>
<feature type="transmembrane region" description="Helical" evidence="14">
    <location>
        <begin position="609"/>
        <end position="630"/>
    </location>
</feature>
<keyword evidence="11" id="KW-0479">Metal-binding</keyword>
<evidence type="ECO:0000256" key="7">
    <source>
        <dbReference type="ARBA" id="ARBA00023065"/>
    </source>
</evidence>
<evidence type="ECO:0000256" key="9">
    <source>
        <dbReference type="ARBA" id="ARBA00023180"/>
    </source>
</evidence>
<feature type="transmembrane region" description="Helical" evidence="14">
    <location>
        <begin position="355"/>
        <end position="378"/>
    </location>
</feature>
<dbReference type="Gene3D" id="1.10.287.70">
    <property type="match status" value="4"/>
</dbReference>
<evidence type="ECO:0000256" key="10">
    <source>
        <dbReference type="ARBA" id="ARBA00023303"/>
    </source>
</evidence>
<feature type="transmembrane region" description="Helical" evidence="14">
    <location>
        <begin position="450"/>
        <end position="471"/>
    </location>
</feature>
<feature type="transmembrane region" description="Helical" evidence="14">
    <location>
        <begin position="325"/>
        <end position="343"/>
    </location>
</feature>
<evidence type="ECO:0000259" key="16">
    <source>
        <dbReference type="Pfam" id="PF16905"/>
    </source>
</evidence>
<feature type="domain" description="Voltage-dependent L-type calcium channel IQ-associated" evidence="16">
    <location>
        <begin position="1719"/>
        <end position="1772"/>
    </location>
</feature>
<evidence type="ECO:0000256" key="11">
    <source>
        <dbReference type="PIRSR" id="PIRSR602077-1"/>
    </source>
</evidence>
<keyword evidence="3 14" id="KW-0812">Transmembrane</keyword>
<dbReference type="GO" id="GO:0005248">
    <property type="term" value="F:voltage-gated sodium channel activity"/>
    <property type="evidence" value="ECO:0007669"/>
    <property type="project" value="TreeGrafter"/>
</dbReference>
<dbReference type="GO" id="GO:0005245">
    <property type="term" value="F:voltage-gated calcium channel activity"/>
    <property type="evidence" value="ECO:0007669"/>
    <property type="project" value="InterPro"/>
</dbReference>
<feature type="transmembrane region" description="Helical" evidence="14">
    <location>
        <begin position="1434"/>
        <end position="1453"/>
    </location>
</feature>
<feature type="domain" description="Ion transport" evidence="15">
    <location>
        <begin position="323"/>
        <end position="624"/>
    </location>
</feature>
<feature type="domain" description="Ion transport" evidence="15">
    <location>
        <begin position="1076"/>
        <end position="1381"/>
    </location>
</feature>
<dbReference type="Pfam" id="PF16905">
    <property type="entry name" value="GPHH"/>
    <property type="match status" value="1"/>
</dbReference>
<feature type="compositionally biased region" description="Polar residues" evidence="13">
    <location>
        <begin position="909"/>
        <end position="922"/>
    </location>
</feature>
<evidence type="ECO:0008006" key="19">
    <source>
        <dbReference type="Google" id="ProtNLM"/>
    </source>
</evidence>
<feature type="compositionally biased region" description="Acidic residues" evidence="13">
    <location>
        <begin position="826"/>
        <end position="837"/>
    </location>
</feature>
<keyword evidence="8 14" id="KW-0472">Membrane</keyword>
<feature type="transmembrane region" description="Helical" evidence="14">
    <location>
        <begin position="1492"/>
        <end position="1510"/>
    </location>
</feature>
<evidence type="ECO:0000256" key="4">
    <source>
        <dbReference type="ARBA" id="ARBA00022737"/>
    </source>
</evidence>
<feature type="transmembrane region" description="Helical" evidence="14">
    <location>
        <begin position="1073"/>
        <end position="1095"/>
    </location>
</feature>
<reference evidence="18" key="1">
    <citation type="journal article" date="2016" name="Nat. Commun.">
        <title>The Gonium pectorale genome demonstrates co-option of cell cycle regulation during the evolution of multicellularity.</title>
        <authorList>
            <person name="Hanschen E.R."/>
            <person name="Marriage T.N."/>
            <person name="Ferris P.J."/>
            <person name="Hamaji T."/>
            <person name="Toyoda A."/>
            <person name="Fujiyama A."/>
            <person name="Neme R."/>
            <person name="Noguchi H."/>
            <person name="Minakuchi Y."/>
            <person name="Suzuki M."/>
            <person name="Kawai-Toyooka H."/>
            <person name="Smith D.R."/>
            <person name="Sparks H."/>
            <person name="Anderson J."/>
            <person name="Bakaric R."/>
            <person name="Luria V."/>
            <person name="Karger A."/>
            <person name="Kirschner M.W."/>
            <person name="Durand P.M."/>
            <person name="Michod R.E."/>
            <person name="Nozaki H."/>
            <person name="Olson B.J."/>
        </authorList>
    </citation>
    <scope>NUCLEOTIDE SEQUENCE [LARGE SCALE GENOMIC DNA]</scope>
    <source>
        <strain evidence="18">NIES-2863</strain>
    </source>
</reference>